<feature type="compositionally biased region" description="Basic and acidic residues" evidence="1">
    <location>
        <begin position="565"/>
        <end position="610"/>
    </location>
</feature>
<dbReference type="Gene3D" id="2.60.120.820">
    <property type="entry name" value="PHR domain"/>
    <property type="match status" value="1"/>
</dbReference>
<feature type="region of interest" description="Disordered" evidence="1">
    <location>
        <begin position="413"/>
        <end position="926"/>
    </location>
</feature>
<dbReference type="OrthoDB" id="45365at2759"/>
<dbReference type="Gene3D" id="1.25.40.420">
    <property type="match status" value="1"/>
</dbReference>
<organism evidence="3 4">
    <name type="scientific">Chionoecetes opilio</name>
    <name type="common">Atlantic snow crab</name>
    <name type="synonym">Cancer opilio</name>
    <dbReference type="NCBI Taxonomy" id="41210"/>
    <lineage>
        <taxon>Eukaryota</taxon>
        <taxon>Metazoa</taxon>
        <taxon>Ecdysozoa</taxon>
        <taxon>Arthropoda</taxon>
        <taxon>Crustacea</taxon>
        <taxon>Multicrustacea</taxon>
        <taxon>Malacostraca</taxon>
        <taxon>Eumalacostraca</taxon>
        <taxon>Eucarida</taxon>
        <taxon>Decapoda</taxon>
        <taxon>Pleocyemata</taxon>
        <taxon>Brachyura</taxon>
        <taxon>Eubrachyura</taxon>
        <taxon>Majoidea</taxon>
        <taxon>Majidae</taxon>
        <taxon>Chionoecetes</taxon>
    </lineage>
</organism>
<name>A0A8J4YU16_CHIOP</name>
<dbReference type="EMBL" id="JACEEZ010003721">
    <property type="protein sequence ID" value="KAG0727085.1"/>
    <property type="molecule type" value="Genomic_DNA"/>
</dbReference>
<dbReference type="InterPro" id="IPR011333">
    <property type="entry name" value="SKP1/BTB/POZ_sf"/>
</dbReference>
<comment type="caution">
    <text evidence="3">The sequence shown here is derived from an EMBL/GenBank/DDBJ whole genome shotgun (WGS) entry which is preliminary data.</text>
</comment>
<feature type="compositionally biased region" description="Low complexity" evidence="1">
    <location>
        <begin position="698"/>
        <end position="716"/>
    </location>
</feature>
<dbReference type="SMART" id="SM00875">
    <property type="entry name" value="BACK"/>
    <property type="match status" value="1"/>
</dbReference>
<dbReference type="AlphaFoldDB" id="A0A8J4YU16"/>
<dbReference type="Proteomes" id="UP000770661">
    <property type="component" value="Unassembled WGS sequence"/>
</dbReference>
<feature type="domain" description="BACK" evidence="2">
    <location>
        <begin position="75"/>
        <end position="183"/>
    </location>
</feature>
<feature type="compositionally biased region" description="Low complexity" evidence="1">
    <location>
        <begin position="882"/>
        <end position="894"/>
    </location>
</feature>
<feature type="compositionally biased region" description="Basic and acidic residues" evidence="1">
    <location>
        <begin position="481"/>
        <end position="490"/>
    </location>
</feature>
<feature type="region of interest" description="Disordered" evidence="1">
    <location>
        <begin position="229"/>
        <end position="251"/>
    </location>
</feature>
<evidence type="ECO:0000259" key="2">
    <source>
        <dbReference type="SMART" id="SM00875"/>
    </source>
</evidence>
<keyword evidence="4" id="KW-1185">Reference proteome</keyword>
<feature type="compositionally biased region" description="Low complexity" evidence="1">
    <location>
        <begin position="907"/>
        <end position="926"/>
    </location>
</feature>
<feature type="compositionally biased region" description="Low complexity" evidence="1">
    <location>
        <begin position="735"/>
        <end position="812"/>
    </location>
</feature>
<feature type="compositionally biased region" description="Basic and acidic residues" evidence="1">
    <location>
        <begin position="531"/>
        <end position="549"/>
    </location>
</feature>
<evidence type="ECO:0000313" key="3">
    <source>
        <dbReference type="EMBL" id="KAG0727085.1"/>
    </source>
</evidence>
<dbReference type="InterPro" id="IPR038648">
    <property type="entry name" value="PHR_sf"/>
</dbReference>
<dbReference type="Pfam" id="PF07707">
    <property type="entry name" value="BACK"/>
    <property type="match status" value="1"/>
</dbReference>
<gene>
    <name evidence="3" type="ORF">GWK47_035376</name>
</gene>
<evidence type="ECO:0000256" key="1">
    <source>
        <dbReference type="SAM" id="MobiDB-lite"/>
    </source>
</evidence>
<accession>A0A8J4YU16</accession>
<dbReference type="PANTHER" id="PTHR45774">
    <property type="entry name" value="BTB/POZ DOMAIN-CONTAINING"/>
    <property type="match status" value="1"/>
</dbReference>
<reference evidence="3" key="1">
    <citation type="submission" date="2020-07" db="EMBL/GenBank/DDBJ databases">
        <title>The High-quality genome of the commercially important snow crab, Chionoecetes opilio.</title>
        <authorList>
            <person name="Jeong J.-H."/>
            <person name="Ryu S."/>
        </authorList>
    </citation>
    <scope>NUCLEOTIDE SEQUENCE</scope>
    <source>
        <strain evidence="3">MADBK_172401_WGS</strain>
        <tissue evidence="3">Digestive gland</tissue>
    </source>
</reference>
<feature type="compositionally biased region" description="Gly residues" evidence="1">
    <location>
        <begin position="895"/>
        <end position="906"/>
    </location>
</feature>
<feature type="compositionally biased region" description="Low complexity" evidence="1">
    <location>
        <begin position="825"/>
        <end position="845"/>
    </location>
</feature>
<dbReference type="PANTHER" id="PTHR45774:SF3">
    <property type="entry name" value="BTB (POZ) DOMAIN-CONTAINING 2B-RELATED"/>
    <property type="match status" value="1"/>
</dbReference>
<dbReference type="Gene3D" id="3.30.710.10">
    <property type="entry name" value="Potassium Channel Kv1.1, Chain A"/>
    <property type="match status" value="1"/>
</dbReference>
<sequence length="926" mass="99770">MCTLRITDMKPADFNSILKYIYTDQVDCENISVAFELLRASRKWGLAGLGIKSLTYLEEFVDNFEPKTDDAKDNLFDLLALSENTLTELSTKCYQIVMKHAQDLIPCTGYLNLDKAMVQKVLCHKDLKIEDQLKLFEAIRDWGLHYIQQQGLPFTALGTVVEEVIKVVDFEKINDSDFLGTVLTSECLGKAEVIAFFMTHGLEIPRNLDFNNNKQLPFWLTFCATSSRAKGSTTSKGTGRASKRSSVSSSSSLSSLAPVSEALTSIYAQHELRFRVDKNVKLLGVGFGFLFTTTDMGLNVHCQGPWETRQWTDIIQSYVRVSGEKQETADVRLMFLHPVRILANQSYKVMVKMVRMSHGSGEVELWGGCGGVACAETEDAEFSFINAAVDPDKAVEEGDADTNPSIITALLYRLDTDEPDPPPTIRRRRPAQPEEEVVSPPVSQANPWRQRSRPDTLRIPDTPYARKRSPASDVITVSEPPARKRERPPAEDYLPSSFSTNRWRTKPKEERPAADDYLPSSFSTNRWGRTRPKEDTATETKTERNKSTDDYLPSSFSTNRWTRPRPKEDGADTPKTHTERKTPEEITTDTARKTSTEENRWRTQPKEAAKDTPYGTRLRPNTKTEDVPSSHPFARRRESRDTATEVPFYLRKTEEAKPPAAPPGRSSRAPDTSSRHGGGEARASSPPAPSKSLRYGTSVNSSGSNLLALSSSSFGLEAGGRGTTTTGSKAVDRCGGSSTSTGRYGSTGTPGSTSSSRYGSTGTPGSTPGSTSSSRYGSTGTPGSTSSSRYGSTSTPGSTPGSTSSSRYGSTSMPIKYAPTGRGGSSLYSGTSGSGSAAASRYGVSGTPGRYTSTGDSPGTTGRYGASGAALGGRYGSGGKYGSSATTGASSGYGRVSGGSGQGSGCGLSRSSSSYSAAAPASSSGR</sequence>
<feature type="compositionally biased region" description="Gly residues" evidence="1">
    <location>
        <begin position="870"/>
        <end position="881"/>
    </location>
</feature>
<evidence type="ECO:0000313" key="4">
    <source>
        <dbReference type="Proteomes" id="UP000770661"/>
    </source>
</evidence>
<feature type="compositionally biased region" description="Polar residues" evidence="1">
    <location>
        <begin position="850"/>
        <end position="860"/>
    </location>
</feature>
<proteinExistence type="predicted"/>
<protein>
    <recommendedName>
        <fullName evidence="2">BACK domain-containing protein</fullName>
    </recommendedName>
</protein>
<dbReference type="InterPro" id="IPR011705">
    <property type="entry name" value="BACK"/>
</dbReference>